<organism evidence="2 3">
    <name type="scientific">Rhodopseudomonas pentothenatexigens</name>
    <dbReference type="NCBI Taxonomy" id="999699"/>
    <lineage>
        <taxon>Bacteria</taxon>
        <taxon>Pseudomonadati</taxon>
        <taxon>Pseudomonadota</taxon>
        <taxon>Alphaproteobacteria</taxon>
        <taxon>Hyphomicrobiales</taxon>
        <taxon>Nitrobacteraceae</taxon>
        <taxon>Rhodopseudomonas</taxon>
    </lineage>
</organism>
<dbReference type="Proteomes" id="UP000252631">
    <property type="component" value="Unassembled WGS sequence"/>
</dbReference>
<accession>A0A336JJK8</accession>
<dbReference type="RefSeq" id="WP_167443111.1">
    <property type="nucleotide sequence ID" value="NZ_QRDT01000003.1"/>
</dbReference>
<evidence type="ECO:0000313" key="4">
    <source>
        <dbReference type="Proteomes" id="UP000256343"/>
    </source>
</evidence>
<reference evidence="2 3" key="1">
    <citation type="submission" date="2017-08" db="EMBL/GenBank/DDBJ databases">
        <authorList>
            <person name="de Groot N.N."/>
        </authorList>
    </citation>
    <scope>NUCLEOTIDE SEQUENCE [LARGE SCALE GENOMIC DNA]</scope>
    <source>
        <strain evidence="2 3">JA575</strain>
    </source>
</reference>
<dbReference type="AlphaFoldDB" id="A0A336JJK8"/>
<dbReference type="EMBL" id="QRDT01000003">
    <property type="protein sequence ID" value="RED38812.1"/>
    <property type="molecule type" value="Genomic_DNA"/>
</dbReference>
<gene>
    <name evidence="1" type="ORF">BJ125_103174</name>
    <name evidence="2" type="ORF">SAMN05892882_103174</name>
</gene>
<proteinExistence type="predicted"/>
<evidence type="ECO:0000313" key="2">
    <source>
        <dbReference type="EMBL" id="SSW89632.1"/>
    </source>
</evidence>
<name>A0A336JJK8_9BRAD</name>
<evidence type="ECO:0000313" key="3">
    <source>
        <dbReference type="Proteomes" id="UP000252631"/>
    </source>
</evidence>
<keyword evidence="4" id="KW-1185">Reference proteome</keyword>
<reference evidence="1 4" key="2">
    <citation type="submission" date="2018-07" db="EMBL/GenBank/DDBJ databases">
        <title>Genomic Encyclopedia of Archaeal and Bacterial Type Strains, Phase II (KMG-II): from individual species to whole genera.</title>
        <authorList>
            <person name="Goeker M."/>
        </authorList>
    </citation>
    <scope>NUCLEOTIDE SEQUENCE [LARGE SCALE GENOMIC DNA]</scope>
    <source>
        <strain evidence="1 4">JA575</strain>
    </source>
</reference>
<protein>
    <submittedName>
        <fullName evidence="2">Uncharacterized protein</fullName>
    </submittedName>
</protein>
<dbReference type="Proteomes" id="UP000256343">
    <property type="component" value="Unassembled WGS sequence"/>
</dbReference>
<dbReference type="EMBL" id="UFQQ01000003">
    <property type="protein sequence ID" value="SSW89632.1"/>
    <property type="molecule type" value="Genomic_DNA"/>
</dbReference>
<sequence>MTSTMMTFDILLLAMAAASTVLILFGVVIASGHQGAHQHAKANLIPRHHD</sequence>
<evidence type="ECO:0000313" key="1">
    <source>
        <dbReference type="EMBL" id="RED38812.1"/>
    </source>
</evidence>